<dbReference type="Proteomes" id="UP000005408">
    <property type="component" value="Unassembled WGS sequence"/>
</dbReference>
<dbReference type="EnsemblMetazoa" id="G25443.2">
    <property type="protein sequence ID" value="G25443.2:cds"/>
    <property type="gene ID" value="G25443"/>
</dbReference>
<keyword evidence="3" id="KW-1185">Reference proteome</keyword>
<feature type="compositionally biased region" description="Basic and acidic residues" evidence="1">
    <location>
        <begin position="140"/>
        <end position="163"/>
    </location>
</feature>
<organism evidence="2 3">
    <name type="scientific">Magallana gigas</name>
    <name type="common">Pacific oyster</name>
    <name type="synonym">Crassostrea gigas</name>
    <dbReference type="NCBI Taxonomy" id="29159"/>
    <lineage>
        <taxon>Eukaryota</taxon>
        <taxon>Metazoa</taxon>
        <taxon>Spiralia</taxon>
        <taxon>Lophotrochozoa</taxon>
        <taxon>Mollusca</taxon>
        <taxon>Bivalvia</taxon>
        <taxon>Autobranchia</taxon>
        <taxon>Pteriomorphia</taxon>
        <taxon>Ostreida</taxon>
        <taxon>Ostreoidea</taxon>
        <taxon>Ostreidae</taxon>
        <taxon>Magallana</taxon>
    </lineage>
</organism>
<feature type="region of interest" description="Disordered" evidence="1">
    <location>
        <begin position="35"/>
        <end position="211"/>
    </location>
</feature>
<name>A0A8W8KVC3_MAGGI</name>
<feature type="compositionally biased region" description="Polar residues" evidence="1">
    <location>
        <begin position="56"/>
        <end position="67"/>
    </location>
</feature>
<protein>
    <submittedName>
        <fullName evidence="2">Uncharacterized protein</fullName>
    </submittedName>
</protein>
<feature type="compositionally biased region" description="Basic and acidic residues" evidence="1">
    <location>
        <begin position="188"/>
        <end position="207"/>
    </location>
</feature>
<evidence type="ECO:0000313" key="2">
    <source>
        <dbReference type="EnsemblMetazoa" id="G25443.2:cds"/>
    </source>
</evidence>
<accession>A0A8W8KVC3</accession>
<reference evidence="2" key="1">
    <citation type="submission" date="2022-08" db="UniProtKB">
        <authorList>
            <consortium name="EnsemblMetazoa"/>
        </authorList>
    </citation>
    <scope>IDENTIFICATION</scope>
    <source>
        <strain evidence="2">05x7-T-G4-1.051#20</strain>
    </source>
</reference>
<sequence>RLQENYSGSHYAKLGRKSREPDVFVTTANTNNWGLPYVPPLNNERGNNRSRGTDGVDQNRSIYTSTEAVRDDKLQNNQAIPYRIENNDRNPPKPTTQFISQGNRKGGYGSTLEATYLPNLETRSNETPVRRDNVQVPNYHSRENINSRQHPRNDRYSSKDRVAEPNYRQPVGSRNPYNPGYDNSRNPYRSDYDVRNPHTNSHPDLHKSGKRWYPGYDDYLAELGQSRAGNPKYDVTRGKHYNGHY</sequence>
<evidence type="ECO:0000313" key="3">
    <source>
        <dbReference type="Proteomes" id="UP000005408"/>
    </source>
</evidence>
<evidence type="ECO:0000256" key="1">
    <source>
        <dbReference type="SAM" id="MobiDB-lite"/>
    </source>
</evidence>
<proteinExistence type="predicted"/>
<dbReference type="AlphaFoldDB" id="A0A8W8KVC3"/>